<reference evidence="1 2" key="1">
    <citation type="submission" date="2020-01" db="EMBL/GenBank/DDBJ databases">
        <authorList>
            <consortium name="DOE Joint Genome Institute"/>
            <person name="Haridas S."/>
            <person name="Albert R."/>
            <person name="Binder M."/>
            <person name="Bloem J."/>
            <person name="Labutti K."/>
            <person name="Salamov A."/>
            <person name="Andreopoulos B."/>
            <person name="Baker S.E."/>
            <person name="Barry K."/>
            <person name="Bills G."/>
            <person name="Bluhm B.H."/>
            <person name="Cannon C."/>
            <person name="Castanera R."/>
            <person name="Culley D.E."/>
            <person name="Daum C."/>
            <person name="Ezra D."/>
            <person name="Gonzalez J.B."/>
            <person name="Henrissat B."/>
            <person name="Kuo A."/>
            <person name="Liang C."/>
            <person name="Lipzen A."/>
            <person name="Lutzoni F."/>
            <person name="Magnuson J."/>
            <person name="Mondo S."/>
            <person name="Nolan M."/>
            <person name="Ohm R."/>
            <person name="Pangilinan J."/>
            <person name="Park H.-J.H."/>
            <person name="Ramirez L."/>
            <person name="Alfaro M."/>
            <person name="Sun H."/>
            <person name="Tritt A."/>
            <person name="Yoshinaga Y."/>
            <person name="Zwiers L.-H.L."/>
            <person name="Turgeon B.G."/>
            <person name="Goodwin S.B."/>
            <person name="Spatafora J.W."/>
            <person name="Crous P.W."/>
            <person name="Grigoriev I.V."/>
        </authorList>
    </citation>
    <scope>NUCLEOTIDE SEQUENCE [LARGE SCALE GENOMIC DNA]</scope>
    <source>
        <strain evidence="1 2">CBS 611.86</strain>
    </source>
</reference>
<accession>A0A7C8MB10</accession>
<evidence type="ECO:0000313" key="1">
    <source>
        <dbReference type="EMBL" id="KAF2868602.1"/>
    </source>
</evidence>
<dbReference type="EMBL" id="JAADJZ010000018">
    <property type="protein sequence ID" value="KAF2868602.1"/>
    <property type="molecule type" value="Genomic_DNA"/>
</dbReference>
<name>A0A7C8MB10_9PLEO</name>
<keyword evidence="2" id="KW-1185">Reference proteome</keyword>
<evidence type="ECO:0000313" key="2">
    <source>
        <dbReference type="Proteomes" id="UP000481861"/>
    </source>
</evidence>
<gene>
    <name evidence="1" type="ORF">BDV95DRAFT_117282</name>
</gene>
<proteinExistence type="predicted"/>
<dbReference type="AlphaFoldDB" id="A0A7C8MB10"/>
<organism evidence="1 2">
    <name type="scientific">Massariosphaeria phaeospora</name>
    <dbReference type="NCBI Taxonomy" id="100035"/>
    <lineage>
        <taxon>Eukaryota</taxon>
        <taxon>Fungi</taxon>
        <taxon>Dikarya</taxon>
        <taxon>Ascomycota</taxon>
        <taxon>Pezizomycotina</taxon>
        <taxon>Dothideomycetes</taxon>
        <taxon>Pleosporomycetidae</taxon>
        <taxon>Pleosporales</taxon>
        <taxon>Pleosporales incertae sedis</taxon>
        <taxon>Massariosphaeria</taxon>
    </lineage>
</organism>
<dbReference type="Proteomes" id="UP000481861">
    <property type="component" value="Unassembled WGS sequence"/>
</dbReference>
<protein>
    <submittedName>
        <fullName evidence="1">Uncharacterized protein</fullName>
    </submittedName>
</protein>
<comment type="caution">
    <text evidence="1">The sequence shown here is derived from an EMBL/GenBank/DDBJ whole genome shotgun (WGS) entry which is preliminary data.</text>
</comment>
<sequence length="195" mass="21666">MMSRNIRRREDSSVSHNQRCLESCIHILPPKPRRASQTNTMLDEFCSVLLTSIQATFFFFCLTTGSGSMIPRSKLAMLPNASEPKPELIPIANPGARSRPSGWSKIVDGSNSPIFPKSGVKLLLGMFITMSRPKGASDWLKAGSWFGVDLLEDEYVSLEPVLRPGLWDAWSSSSVSIKTSTNESLESMWHPFSSR</sequence>